<sequence>MDSGAPQNNQQNTTRRRSSGWMPAFASLSEQKRGSEANTVRRQSMSDQQPKGGIFSQFFHNNFGRDATK</sequence>
<dbReference type="EMBL" id="JAGPYM010000002">
    <property type="protein sequence ID" value="KAH6898832.1"/>
    <property type="molecule type" value="Genomic_DNA"/>
</dbReference>
<evidence type="ECO:0000313" key="3">
    <source>
        <dbReference type="Proteomes" id="UP000777438"/>
    </source>
</evidence>
<protein>
    <submittedName>
        <fullName evidence="2">Uncharacterized protein</fullName>
    </submittedName>
</protein>
<gene>
    <name evidence="2" type="ORF">B0T10DRAFT_120986</name>
</gene>
<dbReference type="OrthoDB" id="4158609at2759"/>
<feature type="compositionally biased region" description="Polar residues" evidence="1">
    <location>
        <begin position="36"/>
        <end position="49"/>
    </location>
</feature>
<accession>A0A9P9AT02</accession>
<evidence type="ECO:0000256" key="1">
    <source>
        <dbReference type="SAM" id="MobiDB-lite"/>
    </source>
</evidence>
<evidence type="ECO:0000313" key="2">
    <source>
        <dbReference type="EMBL" id="KAH6898832.1"/>
    </source>
</evidence>
<feature type="compositionally biased region" description="Polar residues" evidence="1">
    <location>
        <begin position="1"/>
        <end position="13"/>
    </location>
</feature>
<organism evidence="2 3">
    <name type="scientific">Thelonectria olida</name>
    <dbReference type="NCBI Taxonomy" id="1576542"/>
    <lineage>
        <taxon>Eukaryota</taxon>
        <taxon>Fungi</taxon>
        <taxon>Dikarya</taxon>
        <taxon>Ascomycota</taxon>
        <taxon>Pezizomycotina</taxon>
        <taxon>Sordariomycetes</taxon>
        <taxon>Hypocreomycetidae</taxon>
        <taxon>Hypocreales</taxon>
        <taxon>Nectriaceae</taxon>
        <taxon>Thelonectria</taxon>
    </lineage>
</organism>
<dbReference type="Proteomes" id="UP000777438">
    <property type="component" value="Unassembled WGS sequence"/>
</dbReference>
<dbReference type="AlphaFoldDB" id="A0A9P9AT02"/>
<reference evidence="2 3" key="1">
    <citation type="journal article" date="2021" name="Nat. Commun.">
        <title>Genetic determinants of endophytism in the Arabidopsis root mycobiome.</title>
        <authorList>
            <person name="Mesny F."/>
            <person name="Miyauchi S."/>
            <person name="Thiergart T."/>
            <person name="Pickel B."/>
            <person name="Atanasova L."/>
            <person name="Karlsson M."/>
            <person name="Huettel B."/>
            <person name="Barry K.W."/>
            <person name="Haridas S."/>
            <person name="Chen C."/>
            <person name="Bauer D."/>
            <person name="Andreopoulos W."/>
            <person name="Pangilinan J."/>
            <person name="LaButti K."/>
            <person name="Riley R."/>
            <person name="Lipzen A."/>
            <person name="Clum A."/>
            <person name="Drula E."/>
            <person name="Henrissat B."/>
            <person name="Kohler A."/>
            <person name="Grigoriev I.V."/>
            <person name="Martin F.M."/>
            <person name="Hacquard S."/>
        </authorList>
    </citation>
    <scope>NUCLEOTIDE SEQUENCE [LARGE SCALE GENOMIC DNA]</scope>
    <source>
        <strain evidence="2 3">MPI-CAGE-CH-0241</strain>
    </source>
</reference>
<proteinExistence type="predicted"/>
<feature type="region of interest" description="Disordered" evidence="1">
    <location>
        <begin position="1"/>
        <end position="69"/>
    </location>
</feature>
<comment type="caution">
    <text evidence="2">The sequence shown here is derived from an EMBL/GenBank/DDBJ whole genome shotgun (WGS) entry which is preliminary data.</text>
</comment>
<name>A0A9P9AT02_9HYPO</name>
<keyword evidence="3" id="KW-1185">Reference proteome</keyword>